<sequence>MPPTVKKVLHWIVWGFLIYAIITNPDRAADIVGAVWDIISQGVLNIGRFFNNLLGS</sequence>
<reference evidence="1 2" key="1">
    <citation type="submission" date="2019-06" db="EMBL/GenBank/DDBJ databases">
        <title>Sequencing the genomes of 1000 actinobacteria strains.</title>
        <authorList>
            <person name="Klenk H.-P."/>
        </authorList>
    </citation>
    <scope>NUCLEOTIDE SEQUENCE [LARGE SCALE GENOMIC DNA]</scope>
    <source>
        <strain evidence="1 2">DSM 12362</strain>
    </source>
</reference>
<evidence type="ECO:0000313" key="2">
    <source>
        <dbReference type="Proteomes" id="UP000315133"/>
    </source>
</evidence>
<comment type="caution">
    <text evidence="1">The sequence shown here is derived from an EMBL/GenBank/DDBJ whole genome shotgun (WGS) entry which is preliminary data.</text>
</comment>
<protein>
    <submittedName>
        <fullName evidence="1">Uncharacterized protein</fullName>
    </submittedName>
</protein>
<name>A0A543K7W1_9MICO</name>
<dbReference type="Proteomes" id="UP000315133">
    <property type="component" value="Unassembled WGS sequence"/>
</dbReference>
<dbReference type="AlphaFoldDB" id="A0A543K7W1"/>
<accession>A0A543K7W1</accession>
<keyword evidence="2" id="KW-1185">Reference proteome</keyword>
<organism evidence="1 2">
    <name type="scientific">Ornithinimicrobium humiphilum</name>
    <dbReference type="NCBI Taxonomy" id="125288"/>
    <lineage>
        <taxon>Bacteria</taxon>
        <taxon>Bacillati</taxon>
        <taxon>Actinomycetota</taxon>
        <taxon>Actinomycetes</taxon>
        <taxon>Micrococcales</taxon>
        <taxon>Ornithinimicrobiaceae</taxon>
        <taxon>Ornithinimicrobium</taxon>
    </lineage>
</organism>
<evidence type="ECO:0000313" key="1">
    <source>
        <dbReference type="EMBL" id="TQM91171.1"/>
    </source>
</evidence>
<proteinExistence type="predicted"/>
<gene>
    <name evidence="1" type="ORF">FB476_2902</name>
</gene>
<dbReference type="EMBL" id="VFPU01000002">
    <property type="protein sequence ID" value="TQM91171.1"/>
    <property type="molecule type" value="Genomic_DNA"/>
</dbReference>
<dbReference type="RefSeq" id="WP_170233668.1">
    <property type="nucleotide sequence ID" value="NZ_BAAAIL010000001.1"/>
</dbReference>